<comment type="caution">
    <text evidence="2">The sequence shown here is derived from an EMBL/GenBank/DDBJ whole genome shotgun (WGS) entry which is preliminary data.</text>
</comment>
<dbReference type="SUPFAM" id="SSF53098">
    <property type="entry name" value="Ribonuclease H-like"/>
    <property type="match status" value="1"/>
</dbReference>
<proteinExistence type="predicted"/>
<dbReference type="PANTHER" id="PTHR10948">
    <property type="entry name" value="TRANSPOSASE"/>
    <property type="match status" value="1"/>
</dbReference>
<protein>
    <recommendedName>
        <fullName evidence="1">Integrase catalytic domain-containing protein</fullName>
    </recommendedName>
</protein>
<dbReference type="InterPro" id="IPR051917">
    <property type="entry name" value="Transposase-Integrase"/>
</dbReference>
<reference evidence="2 3" key="1">
    <citation type="journal article" date="2019" name="Int. J. Syst. Evol. Microbiol.">
        <title>The Global Catalogue of Microorganisms (GCM) 10K type strain sequencing project: providing services to taxonomists for standard genome sequencing and annotation.</title>
        <authorList>
            <consortium name="The Broad Institute Genomics Platform"/>
            <consortium name="The Broad Institute Genome Sequencing Center for Infectious Disease"/>
            <person name="Wu L."/>
            <person name="Ma J."/>
        </authorList>
    </citation>
    <scope>NUCLEOTIDE SEQUENCE [LARGE SCALE GENOMIC DNA]</scope>
    <source>
        <strain evidence="2 3">JCM 15421</strain>
    </source>
</reference>
<evidence type="ECO:0000259" key="1">
    <source>
        <dbReference type="PROSITE" id="PS50994"/>
    </source>
</evidence>
<dbReference type="Proteomes" id="UP001501523">
    <property type="component" value="Unassembled WGS sequence"/>
</dbReference>
<organism evidence="2 3">
    <name type="scientific">Dokdonella soli</name>
    <dbReference type="NCBI Taxonomy" id="529810"/>
    <lineage>
        <taxon>Bacteria</taxon>
        <taxon>Pseudomonadati</taxon>
        <taxon>Pseudomonadota</taxon>
        <taxon>Gammaproteobacteria</taxon>
        <taxon>Lysobacterales</taxon>
        <taxon>Rhodanobacteraceae</taxon>
        <taxon>Dokdonella</taxon>
    </lineage>
</organism>
<evidence type="ECO:0000313" key="3">
    <source>
        <dbReference type="Proteomes" id="UP001501523"/>
    </source>
</evidence>
<dbReference type="PROSITE" id="PS50994">
    <property type="entry name" value="INTEGRASE"/>
    <property type="match status" value="1"/>
</dbReference>
<keyword evidence="3" id="KW-1185">Reference proteome</keyword>
<feature type="domain" description="Integrase catalytic" evidence="1">
    <location>
        <begin position="1"/>
        <end position="107"/>
    </location>
</feature>
<name>A0ABN1IZL1_9GAMM</name>
<dbReference type="InterPro" id="IPR001584">
    <property type="entry name" value="Integrase_cat-core"/>
</dbReference>
<accession>A0ABN1IZL1</accession>
<dbReference type="EMBL" id="BAAAEU010000032">
    <property type="protein sequence ID" value="GAA0724679.1"/>
    <property type="molecule type" value="Genomic_DNA"/>
</dbReference>
<dbReference type="InterPro" id="IPR012337">
    <property type="entry name" value="RNaseH-like_sf"/>
</dbReference>
<evidence type="ECO:0000313" key="2">
    <source>
        <dbReference type="EMBL" id="GAA0724679.1"/>
    </source>
</evidence>
<sequence>MRATVHAFYPMCGRVHTLTWDNDSEFAEHALIDIALEAISFFAEPYSAWQCGCNENLNGLLRQYFPKGCDLGAFTPTQIHAIEDRLNQRPRKRLGFRTPQHEFDKSFKLGALRS</sequence>
<gene>
    <name evidence="2" type="ORF">GCM10009105_37480</name>
</gene>
<dbReference type="NCBIfam" id="NF033563">
    <property type="entry name" value="transpos_IS30"/>
    <property type="match status" value="1"/>
</dbReference>
<dbReference type="InterPro" id="IPR036397">
    <property type="entry name" value="RNaseH_sf"/>
</dbReference>
<dbReference type="InterPro" id="IPR053392">
    <property type="entry name" value="Transposase_IS30-like"/>
</dbReference>
<dbReference type="PANTHER" id="PTHR10948:SF23">
    <property type="entry name" value="TRANSPOSASE INSI FOR INSERTION SEQUENCE ELEMENT IS30A-RELATED"/>
    <property type="match status" value="1"/>
</dbReference>
<dbReference type="Gene3D" id="3.30.420.10">
    <property type="entry name" value="Ribonuclease H-like superfamily/Ribonuclease H"/>
    <property type="match status" value="1"/>
</dbReference>